<organism evidence="8 9">
    <name type="scientific">Vombatus ursinus</name>
    <name type="common">Common wombat</name>
    <dbReference type="NCBI Taxonomy" id="29139"/>
    <lineage>
        <taxon>Eukaryota</taxon>
        <taxon>Metazoa</taxon>
        <taxon>Chordata</taxon>
        <taxon>Craniata</taxon>
        <taxon>Vertebrata</taxon>
        <taxon>Euteleostomi</taxon>
        <taxon>Mammalia</taxon>
        <taxon>Metatheria</taxon>
        <taxon>Diprotodontia</taxon>
        <taxon>Vombatidae</taxon>
        <taxon>Vombatus</taxon>
    </lineage>
</organism>
<feature type="disulfide bond" evidence="5">
    <location>
        <begin position="119"/>
        <end position="128"/>
    </location>
</feature>
<evidence type="ECO:0000256" key="2">
    <source>
        <dbReference type="ARBA" id="ARBA00023136"/>
    </source>
</evidence>
<keyword evidence="4" id="KW-0325">Glycoprotein</keyword>
<keyword evidence="3 5" id="KW-1015">Disulfide bond</keyword>
<feature type="domain" description="EGF-like" evidence="6">
    <location>
        <begin position="91"/>
        <end position="129"/>
    </location>
</feature>
<evidence type="ECO:0000256" key="3">
    <source>
        <dbReference type="ARBA" id="ARBA00023157"/>
    </source>
</evidence>
<dbReference type="InterPro" id="IPR056806">
    <property type="entry name" value="EGF_STAB1-2"/>
</dbReference>
<keyword evidence="2" id="KW-0472">Membrane</keyword>
<feature type="domain" description="EGF-like" evidence="6">
    <location>
        <begin position="216"/>
        <end position="255"/>
    </location>
</feature>
<reference evidence="8" key="3">
    <citation type="submission" date="2025-09" db="UniProtKB">
        <authorList>
            <consortium name="Ensembl"/>
        </authorList>
    </citation>
    <scope>IDENTIFICATION</scope>
</reference>
<dbReference type="Gene3D" id="2.10.25.10">
    <property type="entry name" value="Laminin"/>
    <property type="match status" value="3"/>
</dbReference>
<dbReference type="Gene3D" id="2.30.180.10">
    <property type="entry name" value="FAS1 domain"/>
    <property type="match status" value="2"/>
</dbReference>
<dbReference type="SMART" id="SM00181">
    <property type="entry name" value="EGF"/>
    <property type="match status" value="6"/>
</dbReference>
<sequence length="665" mass="71819">MREHWALRPLSPHFLPSTKFLTNPPCTSCAAFKNQVCPPGWSKSWDKGMEECSYTVTLGENNILMSGCSQTCWREVEEKACCPGYWGSECYECPGGASKPCNGHGTCLDGIGQNGTCVCEEGFGGFACQECKDGNSFGPDCKSVCDCVHGVCKNGPQGDGSCLCFAGYTGPRCDQEAPGCKALACPKNSQCVGADTKVPSCKCLPGYRLQGSQCQAQDPCSSFSCSPFASCSALDDGDFECKCKPGYHGDGKFCQPLDPCTSNYGGCPSDTTQCRYVEPGKSSCTCKPGLIRISFNISDGCMPATAPCRHFFCDSSATCKVDEQGKARCVCDEGEIGDGHSCYGHFIRELERLNNRRPNLRKLTTALSMLGKGCGEILSKSGPFTVLVPSFSPPEILLLLSMKESLSRSVCKLHIIPGQHLIKDLLASPLTSKTLWTLAGESLTFTSSKYLWPKTEKGEVFFLQTTPKPTQPKYPFNVSLQKSIGKILASMDVFNRFETILENCGLPSILEGPGPFTVFAPSNDAVDSLRDGRLIYLFTEVSGLGSTHLCFYTLSLQLTVDKLISLKQIQTMANQVVLTNITEEGRIFLGSPGIPLKSVDIVASNGIIHLLDGILLPPSILPILPHRCNEDQYKIVMGTCVDCQAQNTSVCPPNSQELVSAVLWG</sequence>
<dbReference type="InterPro" id="IPR000782">
    <property type="entry name" value="FAS1_domain"/>
</dbReference>
<comment type="subcellular location">
    <subcellularLocation>
        <location evidence="1">Membrane</location>
    </subcellularLocation>
</comment>
<gene>
    <name evidence="8" type="primary">STAB1</name>
</gene>
<keyword evidence="9" id="KW-1185">Reference proteome</keyword>
<keyword evidence="5" id="KW-0245">EGF-like domain</keyword>
<dbReference type="InterPro" id="IPR003645">
    <property type="entry name" value="Fol_N"/>
</dbReference>
<dbReference type="PROSITE" id="PS50213">
    <property type="entry name" value="FAS1"/>
    <property type="match status" value="2"/>
</dbReference>
<dbReference type="PROSITE" id="PS50026">
    <property type="entry name" value="EGF_3"/>
    <property type="match status" value="3"/>
</dbReference>
<evidence type="ECO:0000256" key="4">
    <source>
        <dbReference type="ARBA" id="ARBA00023180"/>
    </source>
</evidence>
<accession>A0A4X2LJS5</accession>
<feature type="disulfide bond" evidence="5">
    <location>
        <begin position="145"/>
        <end position="162"/>
    </location>
</feature>
<feature type="domain" description="FAS1" evidence="7">
    <location>
        <begin position="347"/>
        <end position="488"/>
    </location>
</feature>
<dbReference type="PANTHER" id="PTHR24038:SF8">
    <property type="entry name" value="STABILIN-1"/>
    <property type="match status" value="1"/>
</dbReference>
<dbReference type="SMART" id="SM00554">
    <property type="entry name" value="FAS1"/>
    <property type="match status" value="1"/>
</dbReference>
<evidence type="ECO:0000256" key="1">
    <source>
        <dbReference type="ARBA" id="ARBA00004370"/>
    </source>
</evidence>
<dbReference type="AlphaFoldDB" id="A0A4X2LJS5"/>
<dbReference type="PANTHER" id="PTHR24038">
    <property type="entry name" value="STABILIN"/>
    <property type="match status" value="1"/>
</dbReference>
<name>A0A4X2LJS5_VOMUR</name>
<evidence type="ECO:0000313" key="9">
    <source>
        <dbReference type="Proteomes" id="UP000314987"/>
    </source>
</evidence>
<dbReference type="InterPro" id="IPR000742">
    <property type="entry name" value="EGF"/>
</dbReference>
<protein>
    <submittedName>
        <fullName evidence="8">Stabilin 1</fullName>
    </submittedName>
</protein>
<dbReference type="InterPro" id="IPR036378">
    <property type="entry name" value="FAS1_dom_sf"/>
</dbReference>
<evidence type="ECO:0000256" key="5">
    <source>
        <dbReference type="PROSITE-ProRule" id="PRU00076"/>
    </source>
</evidence>
<dbReference type="Proteomes" id="UP000314987">
    <property type="component" value="Unassembled WGS sequence"/>
</dbReference>
<evidence type="ECO:0000259" key="7">
    <source>
        <dbReference type="PROSITE" id="PS50213"/>
    </source>
</evidence>
<dbReference type="SMART" id="SM00274">
    <property type="entry name" value="FOLN"/>
    <property type="match status" value="1"/>
</dbReference>
<dbReference type="FunFam" id="2.30.180.10:FF:000014">
    <property type="entry name" value="Stabilin 1"/>
    <property type="match status" value="1"/>
</dbReference>
<comment type="caution">
    <text evidence="5">Lacks conserved residue(s) required for the propagation of feature annotation.</text>
</comment>
<dbReference type="Ensembl" id="ENSVURT00010025026.1">
    <property type="protein sequence ID" value="ENSVURP00010021980.1"/>
    <property type="gene ID" value="ENSVURG00010015546.1"/>
</dbReference>
<dbReference type="SUPFAM" id="SSF82153">
    <property type="entry name" value="FAS1 domain"/>
    <property type="match status" value="2"/>
</dbReference>
<dbReference type="Pfam" id="PF24887">
    <property type="entry name" value="EGF_STAB1-2"/>
    <property type="match status" value="1"/>
</dbReference>
<dbReference type="PROSITE" id="PS00022">
    <property type="entry name" value="EGF_1"/>
    <property type="match status" value="2"/>
</dbReference>
<feature type="disulfide bond" evidence="5">
    <location>
        <begin position="164"/>
        <end position="173"/>
    </location>
</feature>
<dbReference type="GeneTree" id="ENSGT00940000157928"/>
<dbReference type="GO" id="GO:0016020">
    <property type="term" value="C:membrane"/>
    <property type="evidence" value="ECO:0007669"/>
    <property type="project" value="UniProtKB-SubCell"/>
</dbReference>
<dbReference type="PROSITE" id="PS01186">
    <property type="entry name" value="EGF_2"/>
    <property type="match status" value="3"/>
</dbReference>
<reference evidence="8" key="2">
    <citation type="submission" date="2025-08" db="UniProtKB">
        <authorList>
            <consortium name="Ensembl"/>
        </authorList>
    </citation>
    <scope>IDENTIFICATION</scope>
</reference>
<reference evidence="9" key="1">
    <citation type="submission" date="2018-12" db="EMBL/GenBank/DDBJ databases">
        <authorList>
            <person name="Yazar S."/>
        </authorList>
    </citation>
    <scope>NUCLEOTIDE SEQUENCE [LARGE SCALE GENOMIC DNA]</scope>
</reference>
<feature type="domain" description="FAS1" evidence="7">
    <location>
        <begin position="481"/>
        <end position="615"/>
    </location>
</feature>
<feature type="domain" description="EGF-like" evidence="6">
    <location>
        <begin position="137"/>
        <end position="174"/>
    </location>
</feature>
<evidence type="ECO:0000259" key="6">
    <source>
        <dbReference type="PROSITE" id="PS50026"/>
    </source>
</evidence>
<evidence type="ECO:0000313" key="8">
    <source>
        <dbReference type="Ensembl" id="ENSVURP00010021980.1"/>
    </source>
</evidence>
<dbReference type="Pfam" id="PF02469">
    <property type="entry name" value="Fasciclin"/>
    <property type="match status" value="1"/>
</dbReference>
<proteinExistence type="predicted"/>